<name>A0A0G2EYU6_PHACM</name>
<feature type="compositionally biased region" description="Acidic residues" evidence="1">
    <location>
        <begin position="475"/>
        <end position="500"/>
    </location>
</feature>
<evidence type="ECO:0000313" key="2">
    <source>
        <dbReference type="EMBL" id="KKY27246.1"/>
    </source>
</evidence>
<dbReference type="Proteomes" id="UP000053317">
    <property type="component" value="Unassembled WGS sequence"/>
</dbReference>
<gene>
    <name evidence="2" type="ORF">UCRPC4_g01230</name>
</gene>
<protein>
    <submittedName>
        <fullName evidence="2">Putative chy zinc finger domain protein</fullName>
    </submittedName>
</protein>
<keyword evidence="3" id="KW-1185">Reference proteome</keyword>
<evidence type="ECO:0000256" key="1">
    <source>
        <dbReference type="SAM" id="MobiDB-lite"/>
    </source>
</evidence>
<feature type="region of interest" description="Disordered" evidence="1">
    <location>
        <begin position="433"/>
        <end position="501"/>
    </location>
</feature>
<dbReference type="EMBL" id="LCWF01000027">
    <property type="protein sequence ID" value="KKY27246.1"/>
    <property type="molecule type" value="Genomic_DNA"/>
</dbReference>
<feature type="compositionally biased region" description="Polar residues" evidence="1">
    <location>
        <begin position="85"/>
        <end position="98"/>
    </location>
</feature>
<sequence>MARNSTPYVTTPLQRFLEITLSHYHIDRPEMRIERERVIDRSCRAGETCPFLHDAGLSKGPQQGSKDKVLPEPTGTAVVQDEGGANNSQSKTAASLSRPNVVRKTQVMSKPISNAEKSNPREFQLSQIRRRFTPSEKTDEQNAAILSFKMKPSDPDFPFELEALLCTLIVPANYPHGANGKPRLRVTNPEMERGYQINVERGFDALISKSPGKTLLALMNDLERNLESYLIPEKAQTIKLISNAHQTEAAARPAVRAPVATPTSSSPPTLVASKPVKQPVLPVRPSPSYTASQRAEAEARRTAHLRQLEARMGRQQMFSKASDGVTFTVPIVPKSPSLLPVSLQTVKAVKLVVPMSYNLEPSRIEMVGVERGAEALRVEKAFEKRAQDNPDMNLMTQLNLLGVNMHMMAKEEQKTPSTPVPTPTEPEMISIARMRSRTPPPESSGFGEFDNDDRSHVKIIPRPPEWNQHHHDSPDDNDEDTYSDTYDSEADVTGSEDEDGGVNVLVNETEPAPERGVLLSFPFLELYGIELLELTSLSLTVKCDRCKDMKDIKNLRSRSAEQANVKNESCNKCASLLSVGYRKDLMHVSSVKAGYLDLDGCTVVDLLPRLQITRGQIPHRFEYWR</sequence>
<feature type="region of interest" description="Disordered" evidence="1">
    <location>
        <begin position="252"/>
        <end position="273"/>
    </location>
</feature>
<proteinExistence type="predicted"/>
<reference evidence="2 3" key="1">
    <citation type="submission" date="2015-05" db="EMBL/GenBank/DDBJ databases">
        <title>Distinctive expansion of gene families associated with plant cell wall degradation and secondary metabolism in the genomes of grapevine trunk pathogens.</title>
        <authorList>
            <person name="Lawrence D.P."/>
            <person name="Travadon R."/>
            <person name="Rolshausen P.E."/>
            <person name="Baumgartner K."/>
        </authorList>
    </citation>
    <scope>NUCLEOTIDE SEQUENCE [LARGE SCALE GENOMIC DNA]</scope>
    <source>
        <strain evidence="2">UCRPC4</strain>
    </source>
</reference>
<evidence type="ECO:0000313" key="3">
    <source>
        <dbReference type="Proteomes" id="UP000053317"/>
    </source>
</evidence>
<comment type="caution">
    <text evidence="2">The sequence shown here is derived from an EMBL/GenBank/DDBJ whole genome shotgun (WGS) entry which is preliminary data.</text>
</comment>
<dbReference type="OrthoDB" id="10253329at2759"/>
<accession>A0A0G2EYU6</accession>
<feature type="compositionally biased region" description="Low complexity" evidence="1">
    <location>
        <begin position="252"/>
        <end position="269"/>
    </location>
</feature>
<feature type="region of interest" description="Disordered" evidence="1">
    <location>
        <begin position="51"/>
        <end position="104"/>
    </location>
</feature>
<reference evidence="2 3" key="2">
    <citation type="submission" date="2015-05" db="EMBL/GenBank/DDBJ databases">
        <authorList>
            <person name="Morales-Cruz A."/>
            <person name="Amrine K.C."/>
            <person name="Cantu D."/>
        </authorList>
    </citation>
    <scope>NUCLEOTIDE SEQUENCE [LARGE SCALE GENOMIC DNA]</scope>
    <source>
        <strain evidence="2">UCRPC4</strain>
    </source>
</reference>
<dbReference type="AlphaFoldDB" id="A0A0G2EYU6"/>
<organism evidence="2 3">
    <name type="scientific">Phaeomoniella chlamydospora</name>
    <name type="common">Phaeoacremonium chlamydosporum</name>
    <dbReference type="NCBI Taxonomy" id="158046"/>
    <lineage>
        <taxon>Eukaryota</taxon>
        <taxon>Fungi</taxon>
        <taxon>Dikarya</taxon>
        <taxon>Ascomycota</taxon>
        <taxon>Pezizomycotina</taxon>
        <taxon>Eurotiomycetes</taxon>
        <taxon>Chaetothyriomycetidae</taxon>
        <taxon>Phaeomoniellales</taxon>
        <taxon>Phaeomoniellaceae</taxon>
        <taxon>Phaeomoniella</taxon>
    </lineage>
</organism>